<dbReference type="SUPFAM" id="SSF56112">
    <property type="entry name" value="Protein kinase-like (PK-like)"/>
    <property type="match status" value="1"/>
</dbReference>
<dbReference type="GO" id="GO:0005524">
    <property type="term" value="F:ATP binding"/>
    <property type="evidence" value="ECO:0007669"/>
    <property type="project" value="UniProtKB-KW"/>
</dbReference>
<feature type="compositionally biased region" description="Polar residues" evidence="10">
    <location>
        <begin position="164"/>
        <end position="186"/>
    </location>
</feature>
<evidence type="ECO:0000313" key="12">
    <source>
        <dbReference type="EMBL" id="CAD8819580.1"/>
    </source>
</evidence>
<feature type="compositionally biased region" description="Basic and acidic residues" evidence="10">
    <location>
        <begin position="199"/>
        <end position="212"/>
    </location>
</feature>
<sequence length="581" mass="66075">MEVHNSRLMENPDEFARQIEDEDSVRTEISDLDELPTLDGIEVEHVEEEDIELAPEHSLLKVAPKLVSDFPHSSSAGTYGDEHDTLCLDFDMVRLDEASFLHRMDDPVVIELEEPIPAPENCEVVPLGSRSQSKVLRLFARMMRKPSAEFLPDTHASRRRPLSVPQNVPQSRNTSAHELPSPSNSPIEIRSLLHSQDATAEHHRENERELRLHNGRTASNMTSEEQPKLSTQNSSNDSYTSIAHPPSPRARRRTLRFGGIMLPQFSADEDHRHSAVVTKKRTLDHIVIRSPAELEHVELLGQGIQGAVYEAVHKQTGFRLAVKVEQALEGTNRKGIRREIRVQCALSNKYVVKFFGSFYSKAENKVYTLLQLMEGGSLYHAAMAMKGIPESVLSQLTAHCLEGLKFMHGLGIMHRDIKTQNILLSTKEKVAKLTDFGHAKTEAMGKTFAGTIEYMSPERLNNEMYTYAADIWSLGLCVVECFMGRHPFPSRPVYWEYIESRKPGDVLFANFELAASEELCHFVNQCTRLTPSERPKAEFLLYHPFIRKHKNDYEALDNWFDQLDKLLKAKQAARDKHDYTT</sequence>
<feature type="compositionally biased region" description="Polar residues" evidence="10">
    <location>
        <begin position="216"/>
        <end position="241"/>
    </location>
</feature>
<dbReference type="AlphaFoldDB" id="A0A7S0ZEW1"/>
<dbReference type="InterPro" id="IPR011009">
    <property type="entry name" value="Kinase-like_dom_sf"/>
</dbReference>
<evidence type="ECO:0000259" key="11">
    <source>
        <dbReference type="PROSITE" id="PS50011"/>
    </source>
</evidence>
<evidence type="ECO:0000256" key="8">
    <source>
        <dbReference type="ARBA" id="ARBA00049299"/>
    </source>
</evidence>
<keyword evidence="2" id="KW-0547">Nucleotide-binding</keyword>
<organism evidence="12">
    <name type="scientific">Timspurckia oligopyrenoides</name>
    <dbReference type="NCBI Taxonomy" id="708627"/>
    <lineage>
        <taxon>Eukaryota</taxon>
        <taxon>Rhodophyta</taxon>
        <taxon>Bangiophyceae</taxon>
        <taxon>Porphyridiales</taxon>
        <taxon>Porphyridiaceae</taxon>
        <taxon>Timspurckia</taxon>
    </lineage>
</organism>
<evidence type="ECO:0000256" key="5">
    <source>
        <dbReference type="ARBA" id="ARBA00038035"/>
    </source>
</evidence>
<dbReference type="PANTHER" id="PTHR48013:SF9">
    <property type="entry name" value="DUAL SPECIFICITY MITOGEN-ACTIVATED PROTEIN KINASE KINASE 5"/>
    <property type="match status" value="1"/>
</dbReference>
<evidence type="ECO:0000256" key="1">
    <source>
        <dbReference type="ARBA" id="ARBA00022679"/>
    </source>
</evidence>
<comment type="catalytic activity">
    <reaction evidence="7">
        <text>L-seryl-[protein] + ATP = O-phospho-L-seryl-[protein] + ADP + H(+)</text>
        <dbReference type="Rhea" id="RHEA:17989"/>
        <dbReference type="Rhea" id="RHEA-COMP:9863"/>
        <dbReference type="Rhea" id="RHEA-COMP:11604"/>
        <dbReference type="ChEBI" id="CHEBI:15378"/>
        <dbReference type="ChEBI" id="CHEBI:29999"/>
        <dbReference type="ChEBI" id="CHEBI:30616"/>
        <dbReference type="ChEBI" id="CHEBI:83421"/>
        <dbReference type="ChEBI" id="CHEBI:456216"/>
        <dbReference type="EC" id="2.7.12.2"/>
    </reaction>
</comment>
<dbReference type="EMBL" id="HBFP01005590">
    <property type="protein sequence ID" value="CAD8819580.1"/>
    <property type="molecule type" value="Transcribed_RNA"/>
</dbReference>
<dbReference type="PANTHER" id="PTHR48013">
    <property type="entry name" value="DUAL SPECIFICITY MITOGEN-ACTIVATED PROTEIN KINASE KINASE 5-RELATED"/>
    <property type="match status" value="1"/>
</dbReference>
<dbReference type="PROSITE" id="PS50011">
    <property type="entry name" value="PROTEIN_KINASE_DOM"/>
    <property type="match status" value="1"/>
</dbReference>
<proteinExistence type="inferred from homology"/>
<gene>
    <name evidence="12" type="ORF">TOLI1172_LOCUS3969</name>
</gene>
<evidence type="ECO:0000256" key="7">
    <source>
        <dbReference type="ARBA" id="ARBA00049014"/>
    </source>
</evidence>
<dbReference type="Gene3D" id="1.10.510.10">
    <property type="entry name" value="Transferase(Phosphotransferase) domain 1"/>
    <property type="match status" value="1"/>
</dbReference>
<dbReference type="Pfam" id="PF00069">
    <property type="entry name" value="Pkinase"/>
    <property type="match status" value="1"/>
</dbReference>
<evidence type="ECO:0000256" key="9">
    <source>
        <dbReference type="ARBA" id="ARBA00051693"/>
    </source>
</evidence>
<evidence type="ECO:0000256" key="10">
    <source>
        <dbReference type="SAM" id="MobiDB-lite"/>
    </source>
</evidence>
<dbReference type="SMART" id="SM00220">
    <property type="entry name" value="S_TKc"/>
    <property type="match status" value="1"/>
</dbReference>
<evidence type="ECO:0000256" key="2">
    <source>
        <dbReference type="ARBA" id="ARBA00022741"/>
    </source>
</evidence>
<comment type="similarity">
    <text evidence="5">Belongs to the protein kinase superfamily. STE Ser/Thr protein kinase family. MAP kinase kinase subfamily.</text>
</comment>
<evidence type="ECO:0000256" key="3">
    <source>
        <dbReference type="ARBA" id="ARBA00022777"/>
    </source>
</evidence>
<dbReference type="InterPro" id="IPR008271">
    <property type="entry name" value="Ser/Thr_kinase_AS"/>
</dbReference>
<feature type="region of interest" description="Disordered" evidence="10">
    <location>
        <begin position="150"/>
        <end position="250"/>
    </location>
</feature>
<keyword evidence="4" id="KW-0067">ATP-binding</keyword>
<evidence type="ECO:0000256" key="4">
    <source>
        <dbReference type="ARBA" id="ARBA00022840"/>
    </source>
</evidence>
<dbReference type="PROSITE" id="PS00108">
    <property type="entry name" value="PROTEIN_KINASE_ST"/>
    <property type="match status" value="1"/>
</dbReference>
<keyword evidence="3" id="KW-0418">Kinase</keyword>
<keyword evidence="1" id="KW-0808">Transferase</keyword>
<name>A0A7S0ZEW1_9RHOD</name>
<comment type="catalytic activity">
    <reaction evidence="9">
        <text>L-tyrosyl-[protein] + ATP = O-phospho-L-tyrosyl-[protein] + ADP + H(+)</text>
        <dbReference type="Rhea" id="RHEA:10596"/>
        <dbReference type="Rhea" id="RHEA-COMP:10136"/>
        <dbReference type="Rhea" id="RHEA-COMP:20101"/>
        <dbReference type="ChEBI" id="CHEBI:15378"/>
        <dbReference type="ChEBI" id="CHEBI:30616"/>
        <dbReference type="ChEBI" id="CHEBI:46858"/>
        <dbReference type="ChEBI" id="CHEBI:61978"/>
        <dbReference type="ChEBI" id="CHEBI:456216"/>
        <dbReference type="EC" id="2.7.12.2"/>
    </reaction>
</comment>
<accession>A0A7S0ZEW1</accession>
<comment type="catalytic activity">
    <reaction evidence="8">
        <text>L-threonyl-[protein] + ATP = O-phospho-L-threonyl-[protein] + ADP + H(+)</text>
        <dbReference type="Rhea" id="RHEA:46608"/>
        <dbReference type="Rhea" id="RHEA-COMP:11060"/>
        <dbReference type="Rhea" id="RHEA-COMP:11605"/>
        <dbReference type="ChEBI" id="CHEBI:15378"/>
        <dbReference type="ChEBI" id="CHEBI:30013"/>
        <dbReference type="ChEBI" id="CHEBI:30616"/>
        <dbReference type="ChEBI" id="CHEBI:61977"/>
        <dbReference type="ChEBI" id="CHEBI:456216"/>
        <dbReference type="EC" id="2.7.12.2"/>
    </reaction>
</comment>
<protein>
    <recommendedName>
        <fullName evidence="6">mitogen-activated protein kinase kinase</fullName>
        <ecNumber evidence="6">2.7.12.2</ecNumber>
    </recommendedName>
</protein>
<dbReference type="InterPro" id="IPR000719">
    <property type="entry name" value="Prot_kinase_dom"/>
</dbReference>
<reference evidence="12" key="1">
    <citation type="submission" date="2021-01" db="EMBL/GenBank/DDBJ databases">
        <authorList>
            <person name="Corre E."/>
            <person name="Pelletier E."/>
            <person name="Niang G."/>
            <person name="Scheremetjew M."/>
            <person name="Finn R."/>
            <person name="Kale V."/>
            <person name="Holt S."/>
            <person name="Cochrane G."/>
            <person name="Meng A."/>
            <person name="Brown T."/>
            <person name="Cohen L."/>
        </authorList>
    </citation>
    <scope>NUCLEOTIDE SEQUENCE</scope>
    <source>
        <strain evidence="12">CCMP3278</strain>
    </source>
</reference>
<dbReference type="Gene3D" id="3.30.200.20">
    <property type="entry name" value="Phosphorylase Kinase, domain 1"/>
    <property type="match status" value="1"/>
</dbReference>
<feature type="region of interest" description="Disordered" evidence="10">
    <location>
        <begin position="1"/>
        <end position="22"/>
    </location>
</feature>
<dbReference type="GO" id="GO:0004708">
    <property type="term" value="F:MAP kinase kinase activity"/>
    <property type="evidence" value="ECO:0007669"/>
    <property type="project" value="UniProtKB-EC"/>
</dbReference>
<feature type="domain" description="Protein kinase" evidence="11">
    <location>
        <begin position="294"/>
        <end position="546"/>
    </location>
</feature>
<dbReference type="EC" id="2.7.12.2" evidence="6"/>
<evidence type="ECO:0000256" key="6">
    <source>
        <dbReference type="ARBA" id="ARBA00038999"/>
    </source>
</evidence>